<dbReference type="InterPro" id="IPR011992">
    <property type="entry name" value="EF-hand-dom_pair"/>
</dbReference>
<dbReference type="SUPFAM" id="SSF56300">
    <property type="entry name" value="Metallo-dependent phosphatases"/>
    <property type="match status" value="1"/>
</dbReference>
<dbReference type="Gene3D" id="1.10.238.10">
    <property type="entry name" value="EF-hand"/>
    <property type="match status" value="1"/>
</dbReference>
<accession>A0AAV2YVV9</accession>
<dbReference type="InterPro" id="IPR004843">
    <property type="entry name" value="Calcineurin-like_PHP"/>
</dbReference>
<evidence type="ECO:0000256" key="3">
    <source>
        <dbReference type="RuleBase" id="RU004273"/>
    </source>
</evidence>
<dbReference type="InterPro" id="IPR002048">
    <property type="entry name" value="EF_hand_dom"/>
</dbReference>
<dbReference type="PROSITE" id="PS50222">
    <property type="entry name" value="EF_HAND_2"/>
    <property type="match status" value="1"/>
</dbReference>
<evidence type="ECO:0000259" key="4">
    <source>
        <dbReference type="PROSITE" id="PS50222"/>
    </source>
</evidence>
<evidence type="ECO:0000256" key="1">
    <source>
        <dbReference type="ARBA" id="ARBA00008294"/>
    </source>
</evidence>
<dbReference type="SMART" id="SM00156">
    <property type="entry name" value="PP2Ac"/>
    <property type="match status" value="1"/>
</dbReference>
<dbReference type="EMBL" id="DAKRPA010000111">
    <property type="protein sequence ID" value="DAZ98280.1"/>
    <property type="molecule type" value="Genomic_DNA"/>
</dbReference>
<comment type="catalytic activity">
    <reaction evidence="3">
        <text>O-phospho-L-threonyl-[protein] + H2O = L-threonyl-[protein] + phosphate</text>
        <dbReference type="Rhea" id="RHEA:47004"/>
        <dbReference type="Rhea" id="RHEA-COMP:11060"/>
        <dbReference type="Rhea" id="RHEA-COMP:11605"/>
        <dbReference type="ChEBI" id="CHEBI:15377"/>
        <dbReference type="ChEBI" id="CHEBI:30013"/>
        <dbReference type="ChEBI" id="CHEBI:43474"/>
        <dbReference type="ChEBI" id="CHEBI:61977"/>
        <dbReference type="EC" id="3.1.3.16"/>
    </reaction>
</comment>
<comment type="caution">
    <text evidence="5">The sequence shown here is derived from an EMBL/GenBank/DDBJ whole genome shotgun (WGS) entry which is preliminary data.</text>
</comment>
<dbReference type="EC" id="3.1.3.16" evidence="3"/>
<dbReference type="SUPFAM" id="SSF47473">
    <property type="entry name" value="EF-hand"/>
    <property type="match status" value="1"/>
</dbReference>
<dbReference type="AlphaFoldDB" id="A0AAV2YVV9"/>
<proteinExistence type="inferred from homology"/>
<name>A0AAV2YVV9_9STRA</name>
<feature type="domain" description="EF-hand" evidence="4">
    <location>
        <begin position="465"/>
        <end position="500"/>
    </location>
</feature>
<dbReference type="PROSITE" id="PS00125">
    <property type="entry name" value="SER_THR_PHOSPHATASE"/>
    <property type="match status" value="1"/>
</dbReference>
<reference evidence="5" key="2">
    <citation type="journal article" date="2023" name="Microbiol Resour">
        <title>Decontamination and Annotation of the Draft Genome Sequence of the Oomycete Lagenidium giganteum ARSEF 373.</title>
        <authorList>
            <person name="Morgan W.R."/>
            <person name="Tartar A."/>
        </authorList>
    </citation>
    <scope>NUCLEOTIDE SEQUENCE</scope>
    <source>
        <strain evidence="5">ARSEF 373</strain>
    </source>
</reference>
<keyword evidence="3" id="KW-0378">Hydrolase</keyword>
<dbReference type="InterPro" id="IPR018247">
    <property type="entry name" value="EF_Hand_1_Ca_BS"/>
</dbReference>
<evidence type="ECO:0000256" key="2">
    <source>
        <dbReference type="ARBA" id="ARBA00022837"/>
    </source>
</evidence>
<dbReference type="GO" id="GO:0033192">
    <property type="term" value="F:calmodulin-dependent protein phosphatase activity"/>
    <property type="evidence" value="ECO:0007669"/>
    <property type="project" value="InterPro"/>
</dbReference>
<dbReference type="Gene3D" id="3.60.21.10">
    <property type="match status" value="1"/>
</dbReference>
<sequence>MGRHATKAKVALATARGVFEQQQTLAVSEALAIIHEAQDLLDHEANLVSVHGSVINVFGDIHGQFFDLMTLLDRVNIEQLEANDVKLLFLGDYVDRGAFSCEVVLFLLLLKIKYPQKVFLLRGNHECETISSFYGFRNECRAKYSISVYYHFLSCFQSMPISALIKTPRGNIFCVHGGLSPDLVSIHDIESIDRRREPPTEGPLCDLLWADPSVDVEGSSAAQAPAWSINRVRGCSYYFNSYAMFDFLNKNHLLSIIRAHEFEEDGYMLHFQSKANELLDKRDDKSMPPMITVFSAPNYCDTHFNVAAYLVITSEPFAWELKQVEASPHPAPILFGTERGSDIWRQFRTTLPFLPASKDFFEDIAVLAGKAKAERDEMPAFLRRDSPSLVHVEDLDPAELKRRQTSEMHPQAIRKVLDEEAHKWIQSDEGSFQVFPPEKNDSRSRSVSLSAQPGVEERLHLFTPQELEMMKLMFSLMDTDGSLTLSKPKVAQFIFNVLGERISDVDSARYLDALDHDRNGVVDFADILSWAAEMKKNYEKSERSIFKLGWIWRTVLHIDPYHAVMWAALAYLLRDMYFIHHHAFLRSRWLKAFGSFGTLLYAFELLGVRQVLFPWMPSAVHDQWSNLKRRLHFK</sequence>
<dbReference type="InterPro" id="IPR006186">
    <property type="entry name" value="Ser/Thr-sp_prot-phosphatase"/>
</dbReference>
<dbReference type="PRINTS" id="PR00114">
    <property type="entry name" value="STPHPHTASE"/>
</dbReference>
<dbReference type="Proteomes" id="UP001146120">
    <property type="component" value="Unassembled WGS sequence"/>
</dbReference>
<organism evidence="5 6">
    <name type="scientific">Lagenidium giganteum</name>
    <dbReference type="NCBI Taxonomy" id="4803"/>
    <lineage>
        <taxon>Eukaryota</taxon>
        <taxon>Sar</taxon>
        <taxon>Stramenopiles</taxon>
        <taxon>Oomycota</taxon>
        <taxon>Peronosporomycetes</taxon>
        <taxon>Pythiales</taxon>
        <taxon>Pythiaceae</taxon>
    </lineage>
</organism>
<dbReference type="InterPro" id="IPR043360">
    <property type="entry name" value="PP2B"/>
</dbReference>
<reference evidence="5" key="1">
    <citation type="submission" date="2022-11" db="EMBL/GenBank/DDBJ databases">
        <authorList>
            <person name="Morgan W.R."/>
            <person name="Tartar A."/>
        </authorList>
    </citation>
    <scope>NUCLEOTIDE SEQUENCE</scope>
    <source>
        <strain evidence="5">ARSEF 373</strain>
    </source>
</reference>
<protein>
    <recommendedName>
        <fullName evidence="3">Serine/threonine-protein phosphatase</fullName>
        <ecNumber evidence="3">3.1.3.16</ecNumber>
    </recommendedName>
</protein>
<evidence type="ECO:0000313" key="6">
    <source>
        <dbReference type="Proteomes" id="UP001146120"/>
    </source>
</evidence>
<dbReference type="GO" id="GO:0005509">
    <property type="term" value="F:calcium ion binding"/>
    <property type="evidence" value="ECO:0007669"/>
    <property type="project" value="InterPro"/>
</dbReference>
<dbReference type="Pfam" id="PF00149">
    <property type="entry name" value="Metallophos"/>
    <property type="match status" value="1"/>
</dbReference>
<keyword evidence="2" id="KW-0106">Calcium</keyword>
<dbReference type="PROSITE" id="PS00018">
    <property type="entry name" value="EF_HAND_1"/>
    <property type="match status" value="1"/>
</dbReference>
<dbReference type="PANTHER" id="PTHR45673">
    <property type="entry name" value="SERINE/THREONINE-PROTEIN PHOSPHATASE 2B CATALYTIC SUBUNIT 1-RELATED"/>
    <property type="match status" value="1"/>
</dbReference>
<keyword evidence="6" id="KW-1185">Reference proteome</keyword>
<comment type="similarity">
    <text evidence="1 3">Belongs to the PPP phosphatase family.</text>
</comment>
<evidence type="ECO:0000313" key="5">
    <source>
        <dbReference type="EMBL" id="DAZ98280.1"/>
    </source>
</evidence>
<dbReference type="InterPro" id="IPR029052">
    <property type="entry name" value="Metallo-depent_PP-like"/>
</dbReference>
<gene>
    <name evidence="5" type="ORF">N0F65_008965</name>
</gene>
<dbReference type="GO" id="GO:0097720">
    <property type="term" value="P:calcineurin-mediated signaling"/>
    <property type="evidence" value="ECO:0007669"/>
    <property type="project" value="InterPro"/>
</dbReference>